<protein>
    <submittedName>
        <fullName evidence="1">Uncharacterized protein</fullName>
    </submittedName>
</protein>
<evidence type="ECO:0000313" key="2">
    <source>
        <dbReference type="Proteomes" id="UP001140234"/>
    </source>
</evidence>
<gene>
    <name evidence="1" type="ORF">IWQ57_005831</name>
</gene>
<dbReference type="Proteomes" id="UP001140234">
    <property type="component" value="Unassembled WGS sequence"/>
</dbReference>
<proteinExistence type="predicted"/>
<comment type="caution">
    <text evidence="1">The sequence shown here is derived from an EMBL/GenBank/DDBJ whole genome shotgun (WGS) entry which is preliminary data.</text>
</comment>
<name>A0ACC1JLG9_9FUNG</name>
<sequence length="391" mass="41230">MKMPFFRSRTREHDASSASTTSSKTQRHESPTANAADAEPKSQLGELQTFLARIGGFRGEARRLFPENVALDQMLGELRDECQRRVDYMARVSVQPAWVSPQKPQTSSSAATLGAAAEMPRRSRLFSVLPAGGQAKGRRDPTAVASSGNSSSIGGGNSDDDDSGHSSDSAGDWFERHQRTAPGRMRHSVVPAMPAVAASASSATQRGPHSADRRRKTAPQSMLLGGMPGDAASPPMNPRTSMADAPRLPSLRTSSIDMLARSPQLPIAGGGGGSSTPEMSRLAAITTPRSNAAVVAGGGRPQHMPATPSRGTEYLVAVRVAGSRIEAALSQSLQTSVISMQLATALNMPVARMPPNSRVWSSGGKSWQVVGEVAAMPFACGNMTFTHNFKV</sequence>
<reference evidence="1" key="1">
    <citation type="submission" date="2022-07" db="EMBL/GenBank/DDBJ databases">
        <title>Phylogenomic reconstructions and comparative analyses of Kickxellomycotina fungi.</title>
        <authorList>
            <person name="Reynolds N.K."/>
            <person name="Stajich J.E."/>
            <person name="Barry K."/>
            <person name="Grigoriev I.V."/>
            <person name="Crous P."/>
            <person name="Smith M.E."/>
        </authorList>
    </citation>
    <scope>NUCLEOTIDE SEQUENCE</scope>
    <source>
        <strain evidence="1">CBS 109366</strain>
    </source>
</reference>
<accession>A0ACC1JLG9</accession>
<feature type="non-terminal residue" evidence="1">
    <location>
        <position position="391"/>
    </location>
</feature>
<organism evidence="1 2">
    <name type="scientific">Coemansia nantahalensis</name>
    <dbReference type="NCBI Taxonomy" id="2789366"/>
    <lineage>
        <taxon>Eukaryota</taxon>
        <taxon>Fungi</taxon>
        <taxon>Fungi incertae sedis</taxon>
        <taxon>Zoopagomycota</taxon>
        <taxon>Kickxellomycotina</taxon>
        <taxon>Kickxellomycetes</taxon>
        <taxon>Kickxellales</taxon>
        <taxon>Kickxellaceae</taxon>
        <taxon>Coemansia</taxon>
    </lineage>
</organism>
<evidence type="ECO:0000313" key="1">
    <source>
        <dbReference type="EMBL" id="KAJ2762306.1"/>
    </source>
</evidence>
<dbReference type="EMBL" id="JANBUJ010003009">
    <property type="protein sequence ID" value="KAJ2762306.1"/>
    <property type="molecule type" value="Genomic_DNA"/>
</dbReference>
<keyword evidence="2" id="KW-1185">Reference proteome</keyword>